<evidence type="ECO:0000256" key="6">
    <source>
        <dbReference type="SAM" id="Coils"/>
    </source>
</evidence>
<feature type="coiled-coil region" evidence="6">
    <location>
        <begin position="181"/>
        <end position="244"/>
    </location>
</feature>
<feature type="transmembrane region" description="Helical" evidence="7">
    <location>
        <begin position="88"/>
        <end position="121"/>
    </location>
</feature>
<dbReference type="InterPro" id="IPR010343">
    <property type="entry name" value="ArAE_1"/>
</dbReference>
<keyword evidence="4 7" id="KW-1133">Transmembrane helix</keyword>
<dbReference type="RefSeq" id="WP_062759968.1">
    <property type="nucleotide sequence ID" value="NZ_CP023693.1"/>
</dbReference>
<dbReference type="Pfam" id="PF06081">
    <property type="entry name" value="ArAE_1"/>
    <property type="match status" value="1"/>
</dbReference>
<protein>
    <recommendedName>
        <fullName evidence="10">FUSC family protein</fullName>
    </recommendedName>
</protein>
<keyword evidence="6" id="KW-0175">Coiled coil</keyword>
<accession>A0ABX6BML9</accession>
<keyword evidence="9" id="KW-1185">Reference proteome</keyword>
<organism evidence="8 9">
    <name type="scientific">Streptomyces cinereoruber</name>
    <dbReference type="NCBI Taxonomy" id="67260"/>
    <lineage>
        <taxon>Bacteria</taxon>
        <taxon>Bacillati</taxon>
        <taxon>Actinomycetota</taxon>
        <taxon>Actinomycetes</taxon>
        <taxon>Kitasatosporales</taxon>
        <taxon>Streptomycetaceae</taxon>
        <taxon>Streptomyces</taxon>
    </lineage>
</organism>
<keyword evidence="3 7" id="KW-0812">Transmembrane</keyword>
<evidence type="ECO:0000256" key="2">
    <source>
        <dbReference type="ARBA" id="ARBA00022475"/>
    </source>
</evidence>
<dbReference type="Proteomes" id="UP000326029">
    <property type="component" value="Chromosome"/>
</dbReference>
<evidence type="ECO:0008006" key="10">
    <source>
        <dbReference type="Google" id="ProtNLM"/>
    </source>
</evidence>
<evidence type="ECO:0000256" key="7">
    <source>
        <dbReference type="SAM" id="Phobius"/>
    </source>
</evidence>
<keyword evidence="5 7" id="KW-0472">Membrane</keyword>
<evidence type="ECO:0000313" key="8">
    <source>
        <dbReference type="EMBL" id="QEV36175.1"/>
    </source>
</evidence>
<evidence type="ECO:0000256" key="1">
    <source>
        <dbReference type="ARBA" id="ARBA00004651"/>
    </source>
</evidence>
<reference evidence="8 9" key="1">
    <citation type="submission" date="2017-09" db="EMBL/GenBank/DDBJ databases">
        <authorList>
            <person name="Lee N."/>
            <person name="Cho B.-K."/>
        </authorList>
    </citation>
    <scope>NUCLEOTIDE SEQUENCE [LARGE SCALE GENOMIC DNA]</scope>
    <source>
        <strain evidence="8 9">ATCC 19740</strain>
    </source>
</reference>
<gene>
    <name evidence="8" type="ORF">CP977_31715</name>
</gene>
<evidence type="ECO:0000256" key="5">
    <source>
        <dbReference type="ARBA" id="ARBA00023136"/>
    </source>
</evidence>
<comment type="subcellular location">
    <subcellularLocation>
        <location evidence="1">Cell membrane</location>
        <topology evidence="1">Multi-pass membrane protein</topology>
    </subcellularLocation>
</comment>
<keyword evidence="2" id="KW-1003">Cell membrane</keyword>
<evidence type="ECO:0000313" key="9">
    <source>
        <dbReference type="Proteomes" id="UP000326029"/>
    </source>
</evidence>
<sequence>MSESKTRAVDWCRRRWHTTRTSLEDAVRGPGEARDGVLLLVKGAAAATVAWCLSSRLLPTNVTAFAPFTALLALQATVYRSLWDSAQYLGAMAIGTAVAAGFGSTVGVHAWTLCVLVFVALAVARLPLLGGQSVQVPVVALFAFAGGGGRVDYIGPLVASAAIGVCCGLAAHFAFAPSPHTATARRRVEELTARAQALLRDLARTAERKTAGEDVGEEDWPRRCEELAAQAADARSLLEREQENTRLNPRRPWNSAQASLQRCHETIGMIERIGTHVRSIARALTYEPRTPEPSGPRRSFEASVSADFAASYAELLHATAEGLEHLAPPQGPNDPDRLRRRIQAAERRYEEVVATTRSDRPEQEGEWPVHGTVLVEAARILEEIRHTSDLVADTRG</sequence>
<evidence type="ECO:0000256" key="4">
    <source>
        <dbReference type="ARBA" id="ARBA00022989"/>
    </source>
</evidence>
<feature type="transmembrane region" description="Helical" evidence="7">
    <location>
        <begin position="65"/>
        <end position="82"/>
    </location>
</feature>
<feature type="transmembrane region" description="Helical" evidence="7">
    <location>
        <begin position="153"/>
        <end position="176"/>
    </location>
</feature>
<dbReference type="EMBL" id="CP023693">
    <property type="protein sequence ID" value="QEV36175.1"/>
    <property type="molecule type" value="Genomic_DNA"/>
</dbReference>
<dbReference type="GeneID" id="95458329"/>
<proteinExistence type="predicted"/>
<evidence type="ECO:0000256" key="3">
    <source>
        <dbReference type="ARBA" id="ARBA00022692"/>
    </source>
</evidence>
<name>A0ABX6BML9_9ACTN</name>